<feature type="region of interest" description="Disordered" evidence="1">
    <location>
        <begin position="1"/>
        <end position="69"/>
    </location>
</feature>
<name>A0AAV4M5S1_9ARAC</name>
<evidence type="ECO:0008006" key="4">
    <source>
        <dbReference type="Google" id="ProtNLM"/>
    </source>
</evidence>
<proteinExistence type="predicted"/>
<organism evidence="2 3">
    <name type="scientific">Caerostris darwini</name>
    <dbReference type="NCBI Taxonomy" id="1538125"/>
    <lineage>
        <taxon>Eukaryota</taxon>
        <taxon>Metazoa</taxon>
        <taxon>Ecdysozoa</taxon>
        <taxon>Arthropoda</taxon>
        <taxon>Chelicerata</taxon>
        <taxon>Arachnida</taxon>
        <taxon>Araneae</taxon>
        <taxon>Araneomorphae</taxon>
        <taxon>Entelegynae</taxon>
        <taxon>Araneoidea</taxon>
        <taxon>Araneidae</taxon>
        <taxon>Caerostris</taxon>
    </lineage>
</organism>
<dbReference type="AlphaFoldDB" id="A0AAV4M5S1"/>
<reference evidence="2 3" key="1">
    <citation type="submission" date="2021-06" db="EMBL/GenBank/DDBJ databases">
        <title>Caerostris darwini draft genome.</title>
        <authorList>
            <person name="Kono N."/>
            <person name="Arakawa K."/>
        </authorList>
    </citation>
    <scope>NUCLEOTIDE SEQUENCE [LARGE SCALE GENOMIC DNA]</scope>
</reference>
<feature type="compositionally biased region" description="Polar residues" evidence="1">
    <location>
        <begin position="14"/>
        <end position="31"/>
    </location>
</feature>
<dbReference type="EMBL" id="BPLQ01000068">
    <property type="protein sequence ID" value="GIX67182.1"/>
    <property type="molecule type" value="Genomic_DNA"/>
</dbReference>
<evidence type="ECO:0000313" key="2">
    <source>
        <dbReference type="EMBL" id="GIX67182.1"/>
    </source>
</evidence>
<accession>A0AAV4M5S1</accession>
<keyword evidence="3" id="KW-1185">Reference proteome</keyword>
<evidence type="ECO:0000313" key="3">
    <source>
        <dbReference type="Proteomes" id="UP001054837"/>
    </source>
</evidence>
<evidence type="ECO:0000256" key="1">
    <source>
        <dbReference type="SAM" id="MobiDB-lite"/>
    </source>
</evidence>
<protein>
    <recommendedName>
        <fullName evidence="4">60S ribosomal protein L29</fullName>
    </recommendedName>
</protein>
<sequence length="137" mass="15426">MATFNKSHNRKATSKQAALNRSESSRSQYHRNSVAVKAAEKIPRLNGQTTIRSTGEGRRKEKKGYISAKHTKCPPSTNVIAMSFMCTLTGPRTNVFLWQPRFIVYSTLPYETPKCFLGFYHCSYCSSTVVGTGIYLF</sequence>
<comment type="caution">
    <text evidence="2">The sequence shown here is derived from an EMBL/GenBank/DDBJ whole genome shotgun (WGS) entry which is preliminary data.</text>
</comment>
<gene>
    <name evidence="2" type="ORF">CDAR_474361</name>
</gene>
<dbReference type="Proteomes" id="UP001054837">
    <property type="component" value="Unassembled WGS sequence"/>
</dbReference>